<keyword evidence="4" id="KW-1185">Reference proteome</keyword>
<dbReference type="SUPFAM" id="SSF53756">
    <property type="entry name" value="UDP-Glycosyltransferase/glycogen phosphorylase"/>
    <property type="match status" value="1"/>
</dbReference>
<sequence length="424" mass="50025">MKVLLFTVRYEPFESIGSNRTIALVRYLKSRGIDYKVITAYAGKHSNENFTEDNNIKYYSYLNLSNLQTITNNFYSKRENSKTLVVSERFKPFRIFRKFLRSVLQSISYPDPYWLWAYRVIKSAEDDIRAFAPDIIISSSYPYSSHFPAYHFSKRLKIKWYAELRDPWVNNHVQKRNFFISFLDRNLSKFIFRKAEKLITVTETWQRDFEKLYNKEVALVRNGFQLANLTGPVDSDIQRLIENEKRKIILYTGLVFKGNQKIEEFLLHFSKDRDLSSKFIFLYVGGSANEIRSIINHHGLNNENLFVLNKVSHSTALWLQRKANFLLLLNWHGQSGGIIPGKFYEYLGVNKPILLWNGGLKNELFHICESLNNKSSKLDKVLILNGDENVNLYLEQFRFNDDLSIVLEYSRDFQFKKLIDEVLK</sequence>
<organism evidence="3 4">
    <name type="scientific">Kaistella pullorum</name>
    <dbReference type="NCBI Taxonomy" id="2763074"/>
    <lineage>
        <taxon>Bacteria</taxon>
        <taxon>Pseudomonadati</taxon>
        <taxon>Bacteroidota</taxon>
        <taxon>Flavobacteriia</taxon>
        <taxon>Flavobacteriales</taxon>
        <taxon>Weeksellaceae</taxon>
        <taxon>Chryseobacterium group</taxon>
        <taxon>Kaistella</taxon>
    </lineage>
</organism>
<accession>A0ABR8WIZ3</accession>
<dbReference type="EMBL" id="JACSPS010000001">
    <property type="protein sequence ID" value="MBD8017026.1"/>
    <property type="molecule type" value="Genomic_DNA"/>
</dbReference>
<evidence type="ECO:0000313" key="3">
    <source>
        <dbReference type="EMBL" id="MBD8017026.1"/>
    </source>
</evidence>
<proteinExistence type="predicted"/>
<dbReference type="Proteomes" id="UP000626242">
    <property type="component" value="Unassembled WGS sequence"/>
</dbReference>
<dbReference type="Gene3D" id="3.40.50.2000">
    <property type="entry name" value="Glycogen Phosphorylase B"/>
    <property type="match status" value="1"/>
</dbReference>
<evidence type="ECO:0000256" key="1">
    <source>
        <dbReference type="ARBA" id="ARBA00022679"/>
    </source>
</evidence>
<comment type="caution">
    <text evidence="3">The sequence shown here is derived from an EMBL/GenBank/DDBJ whole genome shotgun (WGS) entry which is preliminary data.</text>
</comment>
<dbReference type="PANTHER" id="PTHR46401">
    <property type="entry name" value="GLYCOSYLTRANSFERASE WBBK-RELATED"/>
    <property type="match status" value="1"/>
</dbReference>
<name>A0ABR8WIZ3_9FLAO</name>
<evidence type="ECO:0000259" key="2">
    <source>
        <dbReference type="Pfam" id="PF13439"/>
    </source>
</evidence>
<gene>
    <name evidence="3" type="ORF">H9628_00905</name>
</gene>
<dbReference type="Pfam" id="PF13439">
    <property type="entry name" value="Glyco_transf_4"/>
    <property type="match status" value="1"/>
</dbReference>
<protein>
    <submittedName>
        <fullName evidence="3">Glycosyltransferase</fullName>
    </submittedName>
</protein>
<feature type="domain" description="Glycosyltransferase subfamily 4-like N-terminal" evidence="2">
    <location>
        <begin position="50"/>
        <end position="225"/>
    </location>
</feature>
<reference evidence="3 4" key="1">
    <citation type="submission" date="2020-08" db="EMBL/GenBank/DDBJ databases">
        <title>A Genomic Blueprint of the Chicken Gut Microbiome.</title>
        <authorList>
            <person name="Gilroy R."/>
            <person name="Ravi A."/>
            <person name="Getino M."/>
            <person name="Pursley I."/>
            <person name="Horton D.L."/>
            <person name="Alikhan N.-F."/>
            <person name="Baker D."/>
            <person name="Gharbi K."/>
            <person name="Hall N."/>
            <person name="Watson M."/>
            <person name="Adriaenssens E.M."/>
            <person name="Foster-Nyarko E."/>
            <person name="Jarju S."/>
            <person name="Secka A."/>
            <person name="Antonio M."/>
            <person name="Oren A."/>
            <person name="Chaudhuri R."/>
            <person name="La Ragione R.M."/>
            <person name="Hildebrand F."/>
            <person name="Pallen M.J."/>
        </authorList>
    </citation>
    <scope>NUCLEOTIDE SEQUENCE [LARGE SCALE GENOMIC DNA]</scope>
    <source>
        <strain evidence="3 4">Sa1CVA4</strain>
    </source>
</reference>
<dbReference type="RefSeq" id="WP_251832237.1">
    <property type="nucleotide sequence ID" value="NZ_JACSPS010000001.1"/>
</dbReference>
<evidence type="ECO:0000313" key="4">
    <source>
        <dbReference type="Proteomes" id="UP000626242"/>
    </source>
</evidence>
<keyword evidence="1" id="KW-0808">Transferase</keyword>
<dbReference type="InterPro" id="IPR028098">
    <property type="entry name" value="Glyco_trans_4-like_N"/>
</dbReference>
<dbReference type="PANTHER" id="PTHR46401:SF2">
    <property type="entry name" value="GLYCOSYLTRANSFERASE WBBK-RELATED"/>
    <property type="match status" value="1"/>
</dbReference>